<dbReference type="eggNOG" id="COG0395">
    <property type="taxonomic scope" value="Bacteria"/>
</dbReference>
<dbReference type="InterPro" id="IPR000515">
    <property type="entry name" value="MetI-like"/>
</dbReference>
<keyword evidence="6 7" id="KW-0472">Membrane</keyword>
<proteinExistence type="inferred from homology"/>
<keyword evidence="4 7" id="KW-0812">Transmembrane</keyword>
<dbReference type="PANTHER" id="PTHR43744:SF9">
    <property type="entry name" value="POLYGALACTURONAN_RHAMNOGALACTURONAN TRANSPORT SYSTEM PERMEASE PROTEIN YTCP"/>
    <property type="match status" value="1"/>
</dbReference>
<accession>Z9JXA3</accession>
<feature type="transmembrane region" description="Helical" evidence="7">
    <location>
        <begin position="265"/>
        <end position="284"/>
    </location>
</feature>
<evidence type="ECO:0000313" key="9">
    <source>
        <dbReference type="EMBL" id="EWS82417.1"/>
    </source>
</evidence>
<evidence type="ECO:0000256" key="2">
    <source>
        <dbReference type="ARBA" id="ARBA00022448"/>
    </source>
</evidence>
<sequence>MPRARSRALVHGQAAPGPIENAIKILVLGVLCLVVIVPFLTVVSTSLAPREQISAAGGLVLLPRGIDLSAYRALFSGGVVSRALGVSIGVTVVGTALSLFVSCLLAYATSRPYFVLARPVLLVVLIGMLFSPGIIPVYLVVKQTGLLDSLWALIIPTMVSGFNVIVLRSFFQGIPAELTESATIDGAGEWGVFARIVLPLSKAPLAVVGLFYAVGYWNSFFTALLYISDAAKWPMQLVLRTYVVNDAAMGQAELATENLPPQSSLQMAILVVSMVPILLIYPFLQRHFAKGVLTGAVKG</sequence>
<keyword evidence="3" id="KW-1003">Cell membrane</keyword>
<dbReference type="GO" id="GO:0005886">
    <property type="term" value="C:plasma membrane"/>
    <property type="evidence" value="ECO:0007669"/>
    <property type="project" value="UniProtKB-SubCell"/>
</dbReference>
<evidence type="ECO:0000313" key="10">
    <source>
        <dbReference type="Proteomes" id="UP000023067"/>
    </source>
</evidence>
<dbReference type="STRING" id="396014.BF93_12545"/>
<evidence type="ECO:0000256" key="4">
    <source>
        <dbReference type="ARBA" id="ARBA00022692"/>
    </source>
</evidence>
<gene>
    <name evidence="9" type="ORF">BF93_12545</name>
</gene>
<keyword evidence="10" id="KW-1185">Reference proteome</keyword>
<dbReference type="SUPFAM" id="SSF161098">
    <property type="entry name" value="MetI-like"/>
    <property type="match status" value="1"/>
</dbReference>
<evidence type="ECO:0000256" key="6">
    <source>
        <dbReference type="ARBA" id="ARBA00023136"/>
    </source>
</evidence>
<dbReference type="PATRIC" id="fig|396014.3.peg.1016"/>
<comment type="caution">
    <text evidence="9">The sequence shown here is derived from an EMBL/GenBank/DDBJ whole genome shotgun (WGS) entry which is preliminary data.</text>
</comment>
<evidence type="ECO:0000259" key="8">
    <source>
        <dbReference type="PROSITE" id="PS50928"/>
    </source>
</evidence>
<evidence type="ECO:0000256" key="3">
    <source>
        <dbReference type="ARBA" id="ARBA00022475"/>
    </source>
</evidence>
<keyword evidence="2 7" id="KW-0813">Transport</keyword>
<feature type="transmembrane region" description="Helical" evidence="7">
    <location>
        <begin position="151"/>
        <end position="171"/>
    </location>
</feature>
<dbReference type="Proteomes" id="UP000023067">
    <property type="component" value="Unassembled WGS sequence"/>
</dbReference>
<name>Z9JXA3_9MICO</name>
<dbReference type="OrthoDB" id="3524874at2"/>
<feature type="transmembrane region" description="Helical" evidence="7">
    <location>
        <begin position="120"/>
        <end position="139"/>
    </location>
</feature>
<feature type="transmembrane region" description="Helical" evidence="7">
    <location>
        <begin position="84"/>
        <end position="108"/>
    </location>
</feature>
<dbReference type="Pfam" id="PF00528">
    <property type="entry name" value="BPD_transp_1"/>
    <property type="match status" value="1"/>
</dbReference>
<organism evidence="9 10">
    <name type="scientific">Brachybacterium phenoliresistens</name>
    <dbReference type="NCBI Taxonomy" id="396014"/>
    <lineage>
        <taxon>Bacteria</taxon>
        <taxon>Bacillati</taxon>
        <taxon>Actinomycetota</taxon>
        <taxon>Actinomycetes</taxon>
        <taxon>Micrococcales</taxon>
        <taxon>Dermabacteraceae</taxon>
        <taxon>Brachybacterium</taxon>
    </lineage>
</organism>
<dbReference type="EMBL" id="JDYK01000003">
    <property type="protein sequence ID" value="EWS82417.1"/>
    <property type="molecule type" value="Genomic_DNA"/>
</dbReference>
<reference evidence="9 10" key="1">
    <citation type="submission" date="2014-02" db="EMBL/GenBank/DDBJ databases">
        <title>Genome sequence of Brachybacterium phenoliresistens strain W13A50.</title>
        <authorList>
            <person name="Wang X."/>
        </authorList>
    </citation>
    <scope>NUCLEOTIDE SEQUENCE [LARGE SCALE GENOMIC DNA]</scope>
    <source>
        <strain evidence="9 10">W13A50</strain>
    </source>
</reference>
<keyword evidence="5 7" id="KW-1133">Transmembrane helix</keyword>
<protein>
    <submittedName>
        <fullName evidence="9">ABC transporter permease</fullName>
    </submittedName>
</protein>
<comment type="similarity">
    <text evidence="7">Belongs to the binding-protein-dependent transport system permease family.</text>
</comment>
<dbReference type="HOGENOM" id="CLU_016047_1_0_11"/>
<dbReference type="InterPro" id="IPR035906">
    <property type="entry name" value="MetI-like_sf"/>
</dbReference>
<comment type="subcellular location">
    <subcellularLocation>
        <location evidence="1 7">Cell membrane</location>
        <topology evidence="1 7">Multi-pass membrane protein</topology>
    </subcellularLocation>
</comment>
<evidence type="ECO:0000256" key="7">
    <source>
        <dbReference type="RuleBase" id="RU363032"/>
    </source>
</evidence>
<evidence type="ECO:0000256" key="1">
    <source>
        <dbReference type="ARBA" id="ARBA00004651"/>
    </source>
</evidence>
<evidence type="ECO:0000256" key="5">
    <source>
        <dbReference type="ARBA" id="ARBA00022989"/>
    </source>
</evidence>
<feature type="domain" description="ABC transmembrane type-1" evidence="8">
    <location>
        <begin position="84"/>
        <end position="280"/>
    </location>
</feature>
<dbReference type="RefSeq" id="WP_038370968.1">
    <property type="nucleotide sequence ID" value="NZ_KK069989.1"/>
</dbReference>
<dbReference type="AlphaFoldDB" id="Z9JXA3"/>
<feature type="transmembrane region" description="Helical" evidence="7">
    <location>
        <begin position="205"/>
        <end position="227"/>
    </location>
</feature>
<dbReference type="GO" id="GO:0055085">
    <property type="term" value="P:transmembrane transport"/>
    <property type="evidence" value="ECO:0007669"/>
    <property type="project" value="InterPro"/>
</dbReference>
<dbReference type="PROSITE" id="PS50928">
    <property type="entry name" value="ABC_TM1"/>
    <property type="match status" value="1"/>
</dbReference>
<dbReference type="Gene3D" id="1.10.3720.10">
    <property type="entry name" value="MetI-like"/>
    <property type="match status" value="1"/>
</dbReference>
<dbReference type="CDD" id="cd06261">
    <property type="entry name" value="TM_PBP2"/>
    <property type="match status" value="1"/>
</dbReference>
<feature type="transmembrane region" description="Helical" evidence="7">
    <location>
        <begin position="21"/>
        <end position="40"/>
    </location>
</feature>
<dbReference type="PANTHER" id="PTHR43744">
    <property type="entry name" value="ABC TRANSPORTER PERMEASE PROTEIN MG189-RELATED-RELATED"/>
    <property type="match status" value="1"/>
</dbReference>